<protein>
    <recommendedName>
        <fullName evidence="4">Periplasmic protein</fullName>
    </recommendedName>
</protein>
<feature type="signal peptide" evidence="1">
    <location>
        <begin position="1"/>
        <end position="19"/>
    </location>
</feature>
<name>D5V3B7_ARCNC</name>
<evidence type="ECO:0000313" key="2">
    <source>
        <dbReference type="EMBL" id="ADG92699.1"/>
    </source>
</evidence>
<dbReference type="Gene3D" id="3.30.110.170">
    <property type="entry name" value="Protein of unknown function (DUF541), domain 1"/>
    <property type="match status" value="1"/>
</dbReference>
<dbReference type="KEGG" id="ant:Arnit_1036"/>
<dbReference type="RefSeq" id="WP_013134844.1">
    <property type="nucleotide sequence ID" value="NC_014166.1"/>
</dbReference>
<dbReference type="Pfam" id="PF04402">
    <property type="entry name" value="SIMPL"/>
    <property type="match status" value="1"/>
</dbReference>
<accession>D5V3B7</accession>
<dbReference type="AlphaFoldDB" id="D5V3B7"/>
<evidence type="ECO:0008006" key="4">
    <source>
        <dbReference type="Google" id="ProtNLM"/>
    </source>
</evidence>
<dbReference type="EMBL" id="CP001999">
    <property type="protein sequence ID" value="ADG92699.1"/>
    <property type="molecule type" value="Genomic_DNA"/>
</dbReference>
<feature type="chain" id="PRO_5003078035" description="Periplasmic protein" evidence="1">
    <location>
        <begin position="20"/>
        <end position="228"/>
    </location>
</feature>
<dbReference type="Proteomes" id="UP000000939">
    <property type="component" value="Chromosome"/>
</dbReference>
<dbReference type="Gene3D" id="3.30.70.2970">
    <property type="entry name" value="Protein of unknown function (DUF541), domain 2"/>
    <property type="match status" value="1"/>
</dbReference>
<proteinExistence type="predicted"/>
<evidence type="ECO:0000313" key="3">
    <source>
        <dbReference type="Proteomes" id="UP000000939"/>
    </source>
</evidence>
<gene>
    <name evidence="2" type="ordered locus">Arnit_1036</name>
</gene>
<organism evidence="2 3">
    <name type="scientific">Arcobacter nitrofigilis (strain ATCC 33309 / DSM 7299 / CCUG 15893 / LMG 7604 / NCTC 12251 / CI)</name>
    <name type="common">Campylobacter nitrofigilis</name>
    <dbReference type="NCBI Taxonomy" id="572480"/>
    <lineage>
        <taxon>Bacteria</taxon>
        <taxon>Pseudomonadati</taxon>
        <taxon>Campylobacterota</taxon>
        <taxon>Epsilonproteobacteria</taxon>
        <taxon>Campylobacterales</taxon>
        <taxon>Arcobacteraceae</taxon>
        <taxon>Arcobacter</taxon>
    </lineage>
</organism>
<sequence precursor="true">MKKILILTTFLGICTIASATTISLNETFTSTAKTSSYKINVSAENQSLSFDTIQNNMESILKKVKDLKENKNLECNGGKYSINPNVIYINNKRETKGYVSNINFTCTYNDTKSLNKFINYLNKSNINKISIGTSNPILTEEEITNSYRKLENQAYTFAIDYAKNLEKLFSNKTCSIKDINISKDQRYTPVLRNTLMESSALSKTSSITKPIDDSLEVKINANYTFLCE</sequence>
<keyword evidence="1" id="KW-0732">Signal</keyword>
<reference evidence="2 3" key="1">
    <citation type="journal article" date="2010" name="Stand. Genomic Sci.">
        <title>Complete genome sequence of Arcobacter nitrofigilis type strain (CI).</title>
        <authorList>
            <person name="Pati A."/>
            <person name="Gronow S."/>
            <person name="Lapidus A."/>
            <person name="Copeland A."/>
            <person name="Glavina Del Rio T."/>
            <person name="Nolan M."/>
            <person name="Lucas S."/>
            <person name="Tice H."/>
            <person name="Cheng J.F."/>
            <person name="Han C."/>
            <person name="Chertkov O."/>
            <person name="Bruce D."/>
            <person name="Tapia R."/>
            <person name="Goodwin L."/>
            <person name="Pitluck S."/>
            <person name="Liolios K."/>
            <person name="Ivanova N."/>
            <person name="Mavromatis K."/>
            <person name="Chen A."/>
            <person name="Palaniappan K."/>
            <person name="Land M."/>
            <person name="Hauser L."/>
            <person name="Chang Y.J."/>
            <person name="Jeffries C.D."/>
            <person name="Detter J.C."/>
            <person name="Rohde M."/>
            <person name="Goker M."/>
            <person name="Bristow J."/>
            <person name="Eisen J.A."/>
            <person name="Markowitz V."/>
            <person name="Hugenholtz P."/>
            <person name="Klenk H.P."/>
            <person name="Kyrpides N.C."/>
        </authorList>
    </citation>
    <scope>NUCLEOTIDE SEQUENCE [LARGE SCALE GENOMIC DNA]</scope>
    <source>
        <strain evidence="3">ATCC 33309 / DSM 7299 / CCUG 15893 / LMG 7604 / NCTC 12251 / CI</strain>
    </source>
</reference>
<keyword evidence="3" id="KW-1185">Reference proteome</keyword>
<dbReference type="InterPro" id="IPR007497">
    <property type="entry name" value="SIMPL/DUF541"/>
</dbReference>
<evidence type="ECO:0000256" key="1">
    <source>
        <dbReference type="SAM" id="SignalP"/>
    </source>
</evidence>
<dbReference type="OrthoDB" id="5348452at2"/>
<dbReference type="eggNOG" id="COG2968">
    <property type="taxonomic scope" value="Bacteria"/>
</dbReference>
<dbReference type="HOGENOM" id="CLU_1212774_0_0_7"/>